<gene>
    <name evidence="5" type="ORF">RM423_02660</name>
</gene>
<accession>A0ABU2J6R2</accession>
<name>A0ABU2J6R2_9ACTN</name>
<keyword evidence="1 5" id="KW-0328">Glycosyltransferase</keyword>
<comment type="caution">
    <text evidence="5">The sequence shown here is derived from an EMBL/GenBank/DDBJ whole genome shotgun (WGS) entry which is preliminary data.</text>
</comment>
<sequence length="368" mass="39444">MTPRVTIVHERFTEFAGSEQVVAQLAQLWPDAPVRAPIALPDGLPPVLRERVRGTGLSRLVRRGGGYAHLLPALPLAMRRLSLGDPDVVVASHHAFANQVVHATTAPVISYVHSPARWVWDPAMRAGEAGGAAGAAMLGAFAAAYRPADRKAAVRLAGIVANSRAVAERIAQWWDQPSTVVHPPVDTEYYTPDEDVPREEFLLLAGRLVPYKRPALAIEAARRAGMRLVVAGDGRMRAECERVAGPHTEFVGRVPDDQLRSLFRRCAALLMPGVEDFGIVPVEAQACGAPVIATGAGGALDTVVPGRTGELVHFGSGDGAGLTQRWALALRELDPGHYRVGAVREHAEGFSSQRFRSSMNALIGTIMD</sequence>
<evidence type="ECO:0000313" key="6">
    <source>
        <dbReference type="Proteomes" id="UP001183176"/>
    </source>
</evidence>
<organism evidence="5 6">
    <name type="scientific">Jatrophihabitans lederbergiae</name>
    <dbReference type="NCBI Taxonomy" id="3075547"/>
    <lineage>
        <taxon>Bacteria</taxon>
        <taxon>Bacillati</taxon>
        <taxon>Actinomycetota</taxon>
        <taxon>Actinomycetes</taxon>
        <taxon>Jatrophihabitantales</taxon>
        <taxon>Jatrophihabitantaceae</taxon>
        <taxon>Jatrophihabitans</taxon>
    </lineage>
</organism>
<dbReference type="EC" id="2.4.-.-" evidence="5"/>
<dbReference type="PANTHER" id="PTHR45947">
    <property type="entry name" value="SULFOQUINOVOSYL TRANSFERASE SQD2"/>
    <property type="match status" value="1"/>
</dbReference>
<dbReference type="Pfam" id="PF00534">
    <property type="entry name" value="Glycos_transf_1"/>
    <property type="match status" value="1"/>
</dbReference>
<keyword evidence="2 5" id="KW-0808">Transferase</keyword>
<keyword evidence="6" id="KW-1185">Reference proteome</keyword>
<evidence type="ECO:0000313" key="5">
    <source>
        <dbReference type="EMBL" id="MDT0260289.1"/>
    </source>
</evidence>
<dbReference type="Proteomes" id="UP001183176">
    <property type="component" value="Unassembled WGS sequence"/>
</dbReference>
<evidence type="ECO:0000259" key="3">
    <source>
        <dbReference type="Pfam" id="PF00534"/>
    </source>
</evidence>
<dbReference type="GO" id="GO:0016757">
    <property type="term" value="F:glycosyltransferase activity"/>
    <property type="evidence" value="ECO:0007669"/>
    <property type="project" value="UniProtKB-KW"/>
</dbReference>
<evidence type="ECO:0000256" key="1">
    <source>
        <dbReference type="ARBA" id="ARBA00022676"/>
    </source>
</evidence>
<evidence type="ECO:0000256" key="2">
    <source>
        <dbReference type="ARBA" id="ARBA00022679"/>
    </source>
</evidence>
<dbReference type="Gene3D" id="3.40.50.2000">
    <property type="entry name" value="Glycogen Phosphorylase B"/>
    <property type="match status" value="2"/>
</dbReference>
<dbReference type="SUPFAM" id="SSF53756">
    <property type="entry name" value="UDP-Glycosyltransferase/glycogen phosphorylase"/>
    <property type="match status" value="1"/>
</dbReference>
<dbReference type="EMBL" id="JAVREH010000002">
    <property type="protein sequence ID" value="MDT0260289.1"/>
    <property type="molecule type" value="Genomic_DNA"/>
</dbReference>
<protein>
    <submittedName>
        <fullName evidence="5">Glycosyltransferase</fullName>
        <ecNumber evidence="5">2.4.-.-</ecNumber>
    </submittedName>
</protein>
<dbReference type="RefSeq" id="WP_311421442.1">
    <property type="nucleotide sequence ID" value="NZ_JAVREH010000002.1"/>
</dbReference>
<feature type="domain" description="Glycosyltransferase subfamily 4-like N-terminal" evidence="4">
    <location>
        <begin position="17"/>
        <end position="188"/>
    </location>
</feature>
<evidence type="ECO:0000259" key="4">
    <source>
        <dbReference type="Pfam" id="PF13439"/>
    </source>
</evidence>
<proteinExistence type="predicted"/>
<reference evidence="6" key="1">
    <citation type="submission" date="2023-07" db="EMBL/GenBank/DDBJ databases">
        <title>30 novel species of actinomycetes from the DSMZ collection.</title>
        <authorList>
            <person name="Nouioui I."/>
        </authorList>
    </citation>
    <scope>NUCLEOTIDE SEQUENCE [LARGE SCALE GENOMIC DNA]</scope>
    <source>
        <strain evidence="6">DSM 44399</strain>
    </source>
</reference>
<dbReference type="InterPro" id="IPR001296">
    <property type="entry name" value="Glyco_trans_1"/>
</dbReference>
<dbReference type="Pfam" id="PF13439">
    <property type="entry name" value="Glyco_transf_4"/>
    <property type="match status" value="1"/>
</dbReference>
<dbReference type="InterPro" id="IPR028098">
    <property type="entry name" value="Glyco_trans_4-like_N"/>
</dbReference>
<feature type="domain" description="Glycosyl transferase family 1" evidence="3">
    <location>
        <begin position="198"/>
        <end position="316"/>
    </location>
</feature>
<dbReference type="PANTHER" id="PTHR45947:SF3">
    <property type="entry name" value="SULFOQUINOVOSYL TRANSFERASE SQD2"/>
    <property type="match status" value="1"/>
</dbReference>
<dbReference type="InterPro" id="IPR050194">
    <property type="entry name" value="Glycosyltransferase_grp1"/>
</dbReference>